<name>A0A7U2I6I1_PHANO</name>
<organism evidence="1 2">
    <name type="scientific">Phaeosphaeria nodorum (strain SN15 / ATCC MYA-4574 / FGSC 10173)</name>
    <name type="common">Glume blotch fungus</name>
    <name type="synonym">Parastagonospora nodorum</name>
    <dbReference type="NCBI Taxonomy" id="321614"/>
    <lineage>
        <taxon>Eukaryota</taxon>
        <taxon>Fungi</taxon>
        <taxon>Dikarya</taxon>
        <taxon>Ascomycota</taxon>
        <taxon>Pezizomycotina</taxon>
        <taxon>Dothideomycetes</taxon>
        <taxon>Pleosporomycetidae</taxon>
        <taxon>Pleosporales</taxon>
        <taxon>Pleosporineae</taxon>
        <taxon>Phaeosphaeriaceae</taxon>
        <taxon>Parastagonospora</taxon>
    </lineage>
</organism>
<sequence length="274" mass="30544">MSSFANPPLFTLLAVRRFCNFATCHYLFYSSAATSMSNFANPPLFTLLAVRRFCNSATCHYLFYSSAATSMSNFANPPLFTLLAVRRFCNFATCHYLFYSSAATSMSNFANPPLFMLLADAQAVPDNFDFITTRYVFHVTCHSWLSNSGCSAITIEFGGFRYCELHWSCSIFYVTQGSICRCAIDQPNYTTSGGISQSVPTFNPSQPMSYNLAGSLSIDSLRDPNHFAQVPTGFLPRRDDQPVSFDLADLALHRFSAGPQPLRAGVHRFPPKMR</sequence>
<accession>A0A7U2I6I1</accession>
<reference evidence="2" key="1">
    <citation type="journal article" date="2021" name="BMC Genomics">
        <title>Chromosome-level genome assembly and manually-curated proteome of model necrotroph Parastagonospora nodorum Sn15 reveals a genome-wide trove of candidate effector homologs, and redundancy of virulence-related functions within an accessory chromosome.</title>
        <authorList>
            <person name="Bertazzoni S."/>
            <person name="Jones D.A.B."/>
            <person name="Phan H.T."/>
            <person name="Tan K.-C."/>
            <person name="Hane J.K."/>
        </authorList>
    </citation>
    <scope>NUCLEOTIDE SEQUENCE [LARGE SCALE GENOMIC DNA]</scope>
    <source>
        <strain evidence="2">SN15 / ATCC MYA-4574 / FGSC 10173)</strain>
    </source>
</reference>
<dbReference type="AlphaFoldDB" id="A0A7U2I6I1"/>
<evidence type="ECO:0000313" key="1">
    <source>
        <dbReference type="EMBL" id="QRD03529.1"/>
    </source>
</evidence>
<dbReference type="Proteomes" id="UP000663193">
    <property type="component" value="Chromosome 15"/>
</dbReference>
<keyword evidence="2" id="KW-1185">Reference proteome</keyword>
<dbReference type="VEuPathDB" id="FungiDB:JI435_442080"/>
<gene>
    <name evidence="1" type="ORF">JI435_442080</name>
</gene>
<dbReference type="EMBL" id="CP069037">
    <property type="protein sequence ID" value="QRD03529.1"/>
    <property type="molecule type" value="Genomic_DNA"/>
</dbReference>
<evidence type="ECO:0000313" key="2">
    <source>
        <dbReference type="Proteomes" id="UP000663193"/>
    </source>
</evidence>
<protein>
    <submittedName>
        <fullName evidence="1">Uncharacterized protein</fullName>
    </submittedName>
</protein>
<proteinExistence type="predicted"/>